<accession>A0A6C0HI36</accession>
<feature type="compositionally biased region" description="Basic and acidic residues" evidence="3">
    <location>
        <begin position="52"/>
        <end position="65"/>
    </location>
</feature>
<keyword evidence="1" id="KW-0240">DNA-directed RNA polymerase</keyword>
<organism evidence="4">
    <name type="scientific">viral metagenome</name>
    <dbReference type="NCBI Taxonomy" id="1070528"/>
    <lineage>
        <taxon>unclassified sequences</taxon>
        <taxon>metagenomes</taxon>
        <taxon>organismal metagenomes</taxon>
    </lineage>
</organism>
<dbReference type="PANTHER" id="PTHR47227:SF5">
    <property type="entry name" value="DNA-DIRECTED RNA POLYMERASES I, II, AND III SUBUNIT RPABC2"/>
    <property type="match status" value="1"/>
</dbReference>
<dbReference type="Pfam" id="PF01192">
    <property type="entry name" value="RNA_pol_Rpb6"/>
    <property type="match status" value="1"/>
</dbReference>
<dbReference type="Gene3D" id="3.90.940.10">
    <property type="match status" value="1"/>
</dbReference>
<dbReference type="GO" id="GO:0003899">
    <property type="term" value="F:DNA-directed RNA polymerase activity"/>
    <property type="evidence" value="ECO:0007669"/>
    <property type="project" value="InterPro"/>
</dbReference>
<feature type="region of interest" description="Disordered" evidence="3">
    <location>
        <begin position="1"/>
        <end position="82"/>
    </location>
</feature>
<dbReference type="GO" id="GO:0005665">
    <property type="term" value="C:RNA polymerase II, core complex"/>
    <property type="evidence" value="ECO:0007669"/>
    <property type="project" value="TreeGrafter"/>
</dbReference>
<keyword evidence="2" id="KW-0804">Transcription</keyword>
<dbReference type="PANTHER" id="PTHR47227">
    <property type="entry name" value="DNA-DIRECTED RNA POLYMERASE SUBUNIT K"/>
    <property type="match status" value="1"/>
</dbReference>
<dbReference type="PROSITE" id="PS01111">
    <property type="entry name" value="RNA_POL_K_14KD"/>
    <property type="match status" value="1"/>
</dbReference>
<dbReference type="InterPro" id="IPR006110">
    <property type="entry name" value="Pol_omega/Rpo6/RPB6"/>
</dbReference>
<dbReference type="GO" id="GO:0006360">
    <property type="term" value="P:transcription by RNA polymerase I"/>
    <property type="evidence" value="ECO:0007669"/>
    <property type="project" value="TreeGrafter"/>
</dbReference>
<evidence type="ECO:0000313" key="4">
    <source>
        <dbReference type="EMBL" id="QHT80301.1"/>
    </source>
</evidence>
<feature type="compositionally biased region" description="Acidic residues" evidence="3">
    <location>
        <begin position="12"/>
        <end position="51"/>
    </location>
</feature>
<dbReference type="AlphaFoldDB" id="A0A6C0HI36"/>
<dbReference type="GO" id="GO:0006366">
    <property type="term" value="P:transcription by RNA polymerase II"/>
    <property type="evidence" value="ECO:0007669"/>
    <property type="project" value="TreeGrafter"/>
</dbReference>
<evidence type="ECO:0000256" key="3">
    <source>
        <dbReference type="SAM" id="MobiDB-lite"/>
    </source>
</evidence>
<dbReference type="GO" id="GO:0005736">
    <property type="term" value="C:RNA polymerase I complex"/>
    <property type="evidence" value="ECO:0007669"/>
    <property type="project" value="TreeGrafter"/>
</dbReference>
<name>A0A6C0HI36_9ZZZZ</name>
<proteinExistence type="predicted"/>
<dbReference type="GO" id="GO:0005666">
    <property type="term" value="C:RNA polymerase III complex"/>
    <property type="evidence" value="ECO:0007669"/>
    <property type="project" value="TreeGrafter"/>
</dbReference>
<protein>
    <recommendedName>
        <fullName evidence="5">DNA-directed RNA polymerase</fullName>
    </recommendedName>
</protein>
<evidence type="ECO:0008006" key="5">
    <source>
        <dbReference type="Google" id="ProtNLM"/>
    </source>
</evidence>
<dbReference type="InterPro" id="IPR020708">
    <property type="entry name" value="DNA-dir_RNA_polK_14-18kDa_CS"/>
</dbReference>
<evidence type="ECO:0000256" key="2">
    <source>
        <dbReference type="ARBA" id="ARBA00023163"/>
    </source>
</evidence>
<dbReference type="GO" id="GO:0042797">
    <property type="term" value="P:tRNA transcription by RNA polymerase III"/>
    <property type="evidence" value="ECO:0007669"/>
    <property type="project" value="TreeGrafter"/>
</dbReference>
<reference evidence="4" key="1">
    <citation type="journal article" date="2020" name="Nature">
        <title>Giant virus diversity and host interactions through global metagenomics.</title>
        <authorList>
            <person name="Schulz F."/>
            <person name="Roux S."/>
            <person name="Paez-Espino D."/>
            <person name="Jungbluth S."/>
            <person name="Walsh D.A."/>
            <person name="Denef V.J."/>
            <person name="McMahon K.D."/>
            <person name="Konstantinidis K.T."/>
            <person name="Eloe-Fadrosh E.A."/>
            <person name="Kyrpides N.C."/>
            <person name="Woyke T."/>
        </authorList>
    </citation>
    <scope>NUCLEOTIDE SEQUENCE</scope>
    <source>
        <strain evidence="4">GVMAG-M-3300023184-120</strain>
    </source>
</reference>
<dbReference type="InterPro" id="IPR036161">
    <property type="entry name" value="RPB6/omega-like_sf"/>
</dbReference>
<dbReference type="GO" id="GO:0003677">
    <property type="term" value="F:DNA binding"/>
    <property type="evidence" value="ECO:0007669"/>
    <property type="project" value="InterPro"/>
</dbReference>
<dbReference type="EMBL" id="MN739967">
    <property type="protein sequence ID" value="QHT80301.1"/>
    <property type="molecule type" value="Genomic_DNA"/>
</dbReference>
<evidence type="ECO:0000256" key="1">
    <source>
        <dbReference type="ARBA" id="ARBA00022478"/>
    </source>
</evidence>
<dbReference type="SUPFAM" id="SSF63562">
    <property type="entry name" value="RPB6/omega subunit-like"/>
    <property type="match status" value="1"/>
</dbReference>
<sequence length="209" mass="24075">MSRTKKDILPLNEEEENESDASDIESEEDEEKKPESDDENSVDDEEEEKDEELLLEREADKKMMEDFVSDNDASDVDDEDDEYEDELQKFKDYQVISSLEKQHPEIMQVNYEEVLLLSKVVRNVRGEIIDPLHTTLPILTKYEKARVIGSRAEQINRGAAPSIPVDESIIDGRIIAIMEFENKSIPFIIARPLPSGGIEYWKVNDLEVL</sequence>
<feature type="compositionally biased region" description="Acidic residues" evidence="3">
    <location>
        <begin position="67"/>
        <end position="82"/>
    </location>
</feature>